<evidence type="ECO:0000313" key="2">
    <source>
        <dbReference type="EMBL" id="GAH65698.1"/>
    </source>
</evidence>
<proteinExistence type="predicted"/>
<keyword evidence="1" id="KW-1133">Transmembrane helix</keyword>
<keyword evidence="1" id="KW-0812">Transmembrane</keyword>
<comment type="caution">
    <text evidence="2">The sequence shown here is derived from an EMBL/GenBank/DDBJ whole genome shotgun (WGS) entry which is preliminary data.</text>
</comment>
<reference evidence="2" key="1">
    <citation type="journal article" date="2014" name="Front. Microbiol.">
        <title>High frequency of phylogenetically diverse reductive dehalogenase-homologous genes in deep subseafloor sedimentary metagenomes.</title>
        <authorList>
            <person name="Kawai M."/>
            <person name="Futagami T."/>
            <person name="Toyoda A."/>
            <person name="Takaki Y."/>
            <person name="Nishi S."/>
            <person name="Hori S."/>
            <person name="Arai W."/>
            <person name="Tsubouchi T."/>
            <person name="Morono Y."/>
            <person name="Uchiyama I."/>
            <person name="Ito T."/>
            <person name="Fujiyama A."/>
            <person name="Inagaki F."/>
            <person name="Takami H."/>
        </authorList>
    </citation>
    <scope>NUCLEOTIDE SEQUENCE</scope>
    <source>
        <strain evidence="2">Expedition CK06-06</strain>
    </source>
</reference>
<evidence type="ECO:0000256" key="1">
    <source>
        <dbReference type="SAM" id="Phobius"/>
    </source>
</evidence>
<organism evidence="2">
    <name type="scientific">marine sediment metagenome</name>
    <dbReference type="NCBI Taxonomy" id="412755"/>
    <lineage>
        <taxon>unclassified sequences</taxon>
        <taxon>metagenomes</taxon>
        <taxon>ecological metagenomes</taxon>
    </lineage>
</organism>
<accession>X1J7G2</accession>
<dbReference type="EMBL" id="BARU01025376">
    <property type="protein sequence ID" value="GAH65698.1"/>
    <property type="molecule type" value="Genomic_DNA"/>
</dbReference>
<gene>
    <name evidence="2" type="ORF">S03H2_40895</name>
</gene>
<feature type="transmembrane region" description="Helical" evidence="1">
    <location>
        <begin position="107"/>
        <end position="133"/>
    </location>
</feature>
<sequence length="146" mass="17191">MQKGKGFFRLVVAVSILVYFLVFFIVFINLESEYYEPKKPTKLTPKYSEILTEYNNLSEEERKQAIAGVGPKTRSLLIEYEELSDTERRELIIEFQSREKPSPFGKFIWQSMFTGVVSIIPIWIIYGLTIYVVRGFMGKEKRRENE</sequence>
<protein>
    <submittedName>
        <fullName evidence="2">Uncharacterized protein</fullName>
    </submittedName>
</protein>
<keyword evidence="1" id="KW-0472">Membrane</keyword>
<name>X1J7G2_9ZZZZ</name>
<dbReference type="AlphaFoldDB" id="X1J7G2"/>
<feature type="transmembrane region" description="Helical" evidence="1">
    <location>
        <begin position="7"/>
        <end position="30"/>
    </location>
</feature>